<gene>
    <name evidence="1" type="ORF">L6164_025188</name>
</gene>
<proteinExistence type="predicted"/>
<accession>A0ACB9LZJ8</accession>
<keyword evidence="2" id="KW-1185">Reference proteome</keyword>
<organism evidence="1 2">
    <name type="scientific">Bauhinia variegata</name>
    <name type="common">Purple orchid tree</name>
    <name type="synonym">Phanera variegata</name>
    <dbReference type="NCBI Taxonomy" id="167791"/>
    <lineage>
        <taxon>Eukaryota</taxon>
        <taxon>Viridiplantae</taxon>
        <taxon>Streptophyta</taxon>
        <taxon>Embryophyta</taxon>
        <taxon>Tracheophyta</taxon>
        <taxon>Spermatophyta</taxon>
        <taxon>Magnoliopsida</taxon>
        <taxon>eudicotyledons</taxon>
        <taxon>Gunneridae</taxon>
        <taxon>Pentapetalae</taxon>
        <taxon>rosids</taxon>
        <taxon>fabids</taxon>
        <taxon>Fabales</taxon>
        <taxon>Fabaceae</taxon>
        <taxon>Cercidoideae</taxon>
        <taxon>Cercideae</taxon>
        <taxon>Bauhiniinae</taxon>
        <taxon>Bauhinia</taxon>
    </lineage>
</organism>
<reference evidence="1 2" key="1">
    <citation type="journal article" date="2022" name="DNA Res.">
        <title>Chromosomal-level genome assembly of the orchid tree Bauhinia variegata (Leguminosae; Cercidoideae) supports the allotetraploid origin hypothesis of Bauhinia.</title>
        <authorList>
            <person name="Zhong Y."/>
            <person name="Chen Y."/>
            <person name="Zheng D."/>
            <person name="Pang J."/>
            <person name="Liu Y."/>
            <person name="Luo S."/>
            <person name="Meng S."/>
            <person name="Qian L."/>
            <person name="Wei D."/>
            <person name="Dai S."/>
            <person name="Zhou R."/>
        </authorList>
    </citation>
    <scope>NUCLEOTIDE SEQUENCE [LARGE SCALE GENOMIC DNA]</scope>
    <source>
        <strain evidence="1">BV-YZ2020</strain>
    </source>
</reference>
<sequence length="327" mass="36878">MTKLRELVAIIKDKASQGKAAILSDRATLSLLRVTTHHSVAAPSHKHLSSLLSIGDGSRATCSVLIELLMDRLQTTHNSAVALKCLIVVHHIIKYGSFILQDQLSIYPATGGRNYLNLSNFRDDSSPITWELSSWVRWYAQYIEQLLCTSRVLGFFLGSDPSSQNRERESQEERITGLLNADLLRETESLLALVEEICARPDPAHMNGNKLVEEIAKLVGEDWISITSEVSVRVSEFRERLGCLSFGEAVELMCDLKRLEECKERMMLVAQSLWDLVSQVKEKAGKNVYREENSRLVRRHRASESDRFASSIFNSGDLLRFPSGRLM</sequence>
<evidence type="ECO:0000313" key="1">
    <source>
        <dbReference type="EMBL" id="KAI4317309.1"/>
    </source>
</evidence>
<protein>
    <submittedName>
        <fullName evidence="1">Uncharacterized protein</fullName>
    </submittedName>
</protein>
<evidence type="ECO:0000313" key="2">
    <source>
        <dbReference type="Proteomes" id="UP000828941"/>
    </source>
</evidence>
<dbReference type="Proteomes" id="UP000828941">
    <property type="component" value="Chromosome 10"/>
</dbReference>
<name>A0ACB9LZJ8_BAUVA</name>
<dbReference type="EMBL" id="CM039435">
    <property type="protein sequence ID" value="KAI4317309.1"/>
    <property type="molecule type" value="Genomic_DNA"/>
</dbReference>
<comment type="caution">
    <text evidence="1">The sequence shown here is derived from an EMBL/GenBank/DDBJ whole genome shotgun (WGS) entry which is preliminary data.</text>
</comment>